<comment type="caution">
    <text evidence="3">The sequence shown here is derived from an EMBL/GenBank/DDBJ whole genome shotgun (WGS) entry which is preliminary data.</text>
</comment>
<dbReference type="Gene3D" id="2.70.70.10">
    <property type="entry name" value="Glucose Permease (Domain IIA)"/>
    <property type="match status" value="1"/>
</dbReference>
<feature type="domain" description="LysM" evidence="2">
    <location>
        <begin position="196"/>
        <end position="240"/>
    </location>
</feature>
<name>A0A0F9XDM0_9ZZZZ</name>
<organism evidence="3">
    <name type="scientific">marine sediment metagenome</name>
    <dbReference type="NCBI Taxonomy" id="412755"/>
    <lineage>
        <taxon>unclassified sequences</taxon>
        <taxon>metagenomes</taxon>
        <taxon>ecological metagenomes</taxon>
    </lineage>
</organism>
<dbReference type="InterPro" id="IPR011055">
    <property type="entry name" value="Dup_hybrid_motif"/>
</dbReference>
<dbReference type="InterPro" id="IPR018392">
    <property type="entry name" value="LysM"/>
</dbReference>
<evidence type="ECO:0000256" key="1">
    <source>
        <dbReference type="SAM" id="Phobius"/>
    </source>
</evidence>
<dbReference type="EMBL" id="LAZR01000060">
    <property type="protein sequence ID" value="KKN97136.1"/>
    <property type="molecule type" value="Genomic_DNA"/>
</dbReference>
<gene>
    <name evidence="3" type="ORF">LCGC14_0160940</name>
</gene>
<dbReference type="InterPro" id="IPR050570">
    <property type="entry name" value="Cell_wall_metabolism_enzyme"/>
</dbReference>
<keyword evidence="1" id="KW-0812">Transmembrane</keyword>
<evidence type="ECO:0000259" key="2">
    <source>
        <dbReference type="PROSITE" id="PS51782"/>
    </source>
</evidence>
<dbReference type="SMART" id="SM00257">
    <property type="entry name" value="LysM"/>
    <property type="match status" value="2"/>
</dbReference>
<reference evidence="3" key="1">
    <citation type="journal article" date="2015" name="Nature">
        <title>Complex archaea that bridge the gap between prokaryotes and eukaryotes.</title>
        <authorList>
            <person name="Spang A."/>
            <person name="Saw J.H."/>
            <person name="Jorgensen S.L."/>
            <person name="Zaremba-Niedzwiedzka K."/>
            <person name="Martijn J."/>
            <person name="Lind A.E."/>
            <person name="van Eijk R."/>
            <person name="Schleper C."/>
            <person name="Guy L."/>
            <person name="Ettema T.J."/>
        </authorList>
    </citation>
    <scope>NUCLEOTIDE SEQUENCE</scope>
</reference>
<feature type="transmembrane region" description="Helical" evidence="1">
    <location>
        <begin position="39"/>
        <end position="61"/>
    </location>
</feature>
<accession>A0A0F9XDM0</accession>
<evidence type="ECO:0000313" key="3">
    <source>
        <dbReference type="EMBL" id="KKN97136.1"/>
    </source>
</evidence>
<dbReference type="CDD" id="cd12797">
    <property type="entry name" value="M23_peptidase"/>
    <property type="match status" value="1"/>
</dbReference>
<dbReference type="InterPro" id="IPR036779">
    <property type="entry name" value="LysM_dom_sf"/>
</dbReference>
<dbReference type="GO" id="GO:0004222">
    <property type="term" value="F:metalloendopeptidase activity"/>
    <property type="evidence" value="ECO:0007669"/>
    <property type="project" value="TreeGrafter"/>
</dbReference>
<proteinExistence type="predicted"/>
<dbReference type="SUPFAM" id="SSF54106">
    <property type="entry name" value="LysM domain"/>
    <property type="match status" value="1"/>
</dbReference>
<dbReference type="Gene3D" id="3.10.350.10">
    <property type="entry name" value="LysM domain"/>
    <property type="match status" value="2"/>
</dbReference>
<sequence length="384" mass="41092">MVRQLLAVWPLIQKGFWIFPKIIIKGLRDNLGGSLKDPLLYLGIISFFLFSFVSLGAPAFLRSLPGNTSSSLLSPIPSSRHFGQLSNNKLFLHQEKEQKFDFSLFSVLQGNAMLGVSTPVNISPQVLGALAEGNSSSLPETRDEILEYIVQSGDTLSGLAEKFDISLNTIVWANDLLKDSNLQIGQKLVILPVSGLIHHVKKGETISGITALYKAETDAIILLNDLSGDGDIVVGDILIIPNGQKPSLSSYIPVPAQMPLASSYFICPITSPCGISQGLHWYNAIDFTNGQCGEPIYAAAQGTVLKVKYGWNGGAGNYVSLLHLNGIVTMYGHLASMLVSPGQEVSQGQMIAKMGGKPGTPGAGTSTGCHVHFGVRGARNPFSR</sequence>
<keyword evidence="1" id="KW-0472">Membrane</keyword>
<dbReference type="Pfam" id="PF01551">
    <property type="entry name" value="Peptidase_M23"/>
    <property type="match status" value="1"/>
</dbReference>
<protein>
    <recommendedName>
        <fullName evidence="2">LysM domain-containing protein</fullName>
    </recommendedName>
</protein>
<dbReference type="InterPro" id="IPR016047">
    <property type="entry name" value="M23ase_b-sheet_dom"/>
</dbReference>
<dbReference type="PANTHER" id="PTHR21666">
    <property type="entry name" value="PEPTIDASE-RELATED"/>
    <property type="match status" value="1"/>
</dbReference>
<dbReference type="SUPFAM" id="SSF51261">
    <property type="entry name" value="Duplicated hybrid motif"/>
    <property type="match status" value="1"/>
</dbReference>
<feature type="transmembrane region" description="Helical" evidence="1">
    <location>
        <begin position="6"/>
        <end position="27"/>
    </location>
</feature>
<feature type="domain" description="LysM" evidence="2">
    <location>
        <begin position="146"/>
        <end position="190"/>
    </location>
</feature>
<dbReference type="PROSITE" id="PS51782">
    <property type="entry name" value="LYSM"/>
    <property type="match status" value="2"/>
</dbReference>
<dbReference type="PANTHER" id="PTHR21666:SF270">
    <property type="entry name" value="MUREIN HYDROLASE ACTIVATOR ENVC"/>
    <property type="match status" value="1"/>
</dbReference>
<dbReference type="CDD" id="cd00118">
    <property type="entry name" value="LysM"/>
    <property type="match status" value="1"/>
</dbReference>
<keyword evidence="1" id="KW-1133">Transmembrane helix</keyword>
<dbReference type="AlphaFoldDB" id="A0A0F9XDM0"/>
<dbReference type="Pfam" id="PF01476">
    <property type="entry name" value="LysM"/>
    <property type="match status" value="2"/>
</dbReference>